<proteinExistence type="predicted"/>
<dbReference type="PROSITE" id="PS51257">
    <property type="entry name" value="PROKAR_LIPOPROTEIN"/>
    <property type="match status" value="1"/>
</dbReference>
<organism evidence="3 4">
    <name type="scientific">Pyxidicoccus parkwayensis</name>
    <dbReference type="NCBI Taxonomy" id="2813578"/>
    <lineage>
        <taxon>Bacteria</taxon>
        <taxon>Pseudomonadati</taxon>
        <taxon>Myxococcota</taxon>
        <taxon>Myxococcia</taxon>
        <taxon>Myxococcales</taxon>
        <taxon>Cystobacterineae</taxon>
        <taxon>Myxococcaceae</taxon>
        <taxon>Pyxidicoccus</taxon>
    </lineage>
</organism>
<keyword evidence="2" id="KW-0732">Signal</keyword>
<sequence>MKTGITSRSAVLPRRAWPALLTLVALACVTPPAPADASQPTTSTGATESEAGSAVEQKPAPAQAATPPTASPPTTPPAPATTTAESTPATTSPAPAPATASAESPCDTDWVDGQTRYIVLGERADDGKPLEHFRPSDPMYPYDLRGDRFLFGDKGSIYTAVGRFEDREDGKAALQQVERERPSSRAVLTTLGPYLVPESPTCRPSRVARGKNPAIDSASWIVAKEGVLLLGSQSPCKNGTLTKKVTVLSCDGMKTLMTDSVQHVCDHDRHVDTCVYSLEPGIVFIKHAYTLNGVTSIQARALDVRTKKQVFKQKLTNGSGLAGEDTDNTPETDFVDVDGDGIPEQVVSLPDTGKRTSVRKWHQGKFVETRSP</sequence>
<protein>
    <recommendedName>
        <fullName evidence="5">Lipoprotein</fullName>
    </recommendedName>
</protein>
<keyword evidence="4" id="KW-1185">Reference proteome</keyword>
<feature type="compositionally biased region" description="Pro residues" evidence="1">
    <location>
        <begin position="69"/>
        <end position="79"/>
    </location>
</feature>
<evidence type="ECO:0000313" key="4">
    <source>
        <dbReference type="Proteomes" id="UP000662747"/>
    </source>
</evidence>
<gene>
    <name evidence="3" type="ORF">JY651_21080</name>
</gene>
<dbReference type="EMBL" id="CP071090">
    <property type="protein sequence ID" value="QSQ27253.1"/>
    <property type="molecule type" value="Genomic_DNA"/>
</dbReference>
<evidence type="ECO:0000256" key="1">
    <source>
        <dbReference type="SAM" id="MobiDB-lite"/>
    </source>
</evidence>
<accession>A0ABX7PA04</accession>
<feature type="compositionally biased region" description="Low complexity" evidence="1">
    <location>
        <begin position="80"/>
        <end position="105"/>
    </location>
</feature>
<feature type="compositionally biased region" description="Polar residues" evidence="1">
    <location>
        <begin position="38"/>
        <end position="47"/>
    </location>
</feature>
<dbReference type="RefSeq" id="WP_206728779.1">
    <property type="nucleotide sequence ID" value="NZ_CP071090.1"/>
</dbReference>
<name>A0ABX7PA04_9BACT</name>
<feature type="compositionally biased region" description="Low complexity" evidence="1">
    <location>
        <begin position="59"/>
        <end position="68"/>
    </location>
</feature>
<evidence type="ECO:0000313" key="3">
    <source>
        <dbReference type="EMBL" id="QSQ27253.1"/>
    </source>
</evidence>
<feature type="chain" id="PRO_5046405326" description="Lipoprotein" evidence="2">
    <location>
        <begin position="36"/>
        <end position="372"/>
    </location>
</feature>
<evidence type="ECO:0008006" key="5">
    <source>
        <dbReference type="Google" id="ProtNLM"/>
    </source>
</evidence>
<feature type="region of interest" description="Disordered" evidence="1">
    <location>
        <begin position="31"/>
        <end position="109"/>
    </location>
</feature>
<evidence type="ECO:0000256" key="2">
    <source>
        <dbReference type="SAM" id="SignalP"/>
    </source>
</evidence>
<feature type="signal peptide" evidence="2">
    <location>
        <begin position="1"/>
        <end position="35"/>
    </location>
</feature>
<reference evidence="3 4" key="1">
    <citation type="submission" date="2021-02" db="EMBL/GenBank/DDBJ databases">
        <title>De Novo genome assembly of isolated myxobacteria.</title>
        <authorList>
            <person name="Stevens D.C."/>
        </authorList>
    </citation>
    <scope>NUCLEOTIDE SEQUENCE [LARGE SCALE GENOMIC DNA]</scope>
    <source>
        <strain evidence="4">SCPEA02</strain>
    </source>
</reference>
<dbReference type="Proteomes" id="UP000662747">
    <property type="component" value="Chromosome"/>
</dbReference>